<keyword evidence="1" id="KW-1133">Transmembrane helix</keyword>
<organism evidence="2 3">
    <name type="scientific">Betafusellovirus yellowstonense</name>
    <dbReference type="NCBI Taxonomy" id="693629"/>
    <lineage>
        <taxon>Viruses</taxon>
        <taxon>Viruses incertae sedis</taxon>
        <taxon>Fuselloviridae</taxon>
        <taxon>Betafusellovirus</taxon>
    </lineage>
</organism>
<name>D1GF86_9VIRU</name>
<dbReference type="OrthoDB" id="24521at10239"/>
<dbReference type="InterPro" id="IPR020261">
    <property type="entry name" value="DUF5493"/>
</dbReference>
<dbReference type="GeneID" id="8676766"/>
<proteinExistence type="predicted"/>
<keyword evidence="1" id="KW-0812">Transmembrane</keyword>
<reference evidence="2 3" key="1">
    <citation type="journal article" date="2009" name="Environ. Microbiol.">
        <title>Four newly isolated fuselloviruses from extreme geothermal environments reveal unusual morphologies and a possible interviral recombination mechanism.</title>
        <authorList>
            <person name="Redder P."/>
            <person name="Peng X."/>
            <person name="Brugger K."/>
            <person name="Shah S.A."/>
            <person name="Roesch F."/>
            <person name="Greve B."/>
            <person name="She Q."/>
            <person name="Schleper C."/>
            <person name="Forterre P."/>
            <person name="Garrett R.A."/>
            <person name="Prangishvili D."/>
        </authorList>
    </citation>
    <scope>NUCLEOTIDE SEQUENCE [LARGE SCALE GENOMIC DNA]</scope>
</reference>
<dbReference type="KEGG" id="vg:8676766"/>
<accession>D1GF86</accession>
<dbReference type="RefSeq" id="YP_003331407.1">
    <property type="nucleotide sequence ID" value="NC_013585.1"/>
</dbReference>
<evidence type="ECO:0000313" key="2">
    <source>
        <dbReference type="EMBL" id="ACZ35788.1"/>
    </source>
</evidence>
<keyword evidence="3" id="KW-1185">Reference proteome</keyword>
<sequence length="83" mass="9467">MMSALGDVIYILGILIPLLGLIVRNYLVDLLGFIMGTMGFLVFVQNYTDITFSASNFYLALLPLAFGLMDFAFFFNWVREERI</sequence>
<keyword evidence="1" id="KW-0472">Membrane</keyword>
<dbReference type="Proteomes" id="UP000009161">
    <property type="component" value="Segment"/>
</dbReference>
<feature type="transmembrane region" description="Helical" evidence="1">
    <location>
        <begin position="60"/>
        <end position="78"/>
    </location>
</feature>
<feature type="transmembrane region" description="Helical" evidence="1">
    <location>
        <begin position="30"/>
        <end position="48"/>
    </location>
</feature>
<protein>
    <submittedName>
        <fullName evidence="2">Putative membrane protein</fullName>
    </submittedName>
</protein>
<dbReference type="EMBL" id="FJ870917">
    <property type="protein sequence ID" value="ACZ35788.1"/>
    <property type="molecule type" value="Genomic_DNA"/>
</dbReference>
<evidence type="ECO:0000313" key="3">
    <source>
        <dbReference type="Proteomes" id="UP000009161"/>
    </source>
</evidence>
<feature type="transmembrane region" description="Helical" evidence="1">
    <location>
        <begin position="6"/>
        <end position="23"/>
    </location>
</feature>
<dbReference type="Pfam" id="PF17597">
    <property type="entry name" value="DUF5493"/>
    <property type="match status" value="1"/>
</dbReference>
<evidence type="ECO:0000256" key="1">
    <source>
        <dbReference type="SAM" id="Phobius"/>
    </source>
</evidence>